<dbReference type="InterPro" id="IPR011989">
    <property type="entry name" value="ARM-like"/>
</dbReference>
<name>A0A5N5SKN0_9CRUS</name>
<proteinExistence type="predicted"/>
<dbReference type="AlphaFoldDB" id="A0A5N5SKN0"/>
<keyword evidence="2" id="KW-1185">Reference proteome</keyword>
<comment type="caution">
    <text evidence="1">The sequence shown here is derived from an EMBL/GenBank/DDBJ whole genome shotgun (WGS) entry which is preliminary data.</text>
</comment>
<evidence type="ECO:0000313" key="2">
    <source>
        <dbReference type="Proteomes" id="UP000326759"/>
    </source>
</evidence>
<reference evidence="1 2" key="1">
    <citation type="journal article" date="2019" name="PLoS Biol.">
        <title>Sex chromosomes control vertical transmission of feminizing Wolbachia symbionts in an isopod.</title>
        <authorList>
            <person name="Becking T."/>
            <person name="Chebbi M.A."/>
            <person name="Giraud I."/>
            <person name="Moumen B."/>
            <person name="Laverre T."/>
            <person name="Caubet Y."/>
            <person name="Peccoud J."/>
            <person name="Gilbert C."/>
            <person name="Cordaux R."/>
        </authorList>
    </citation>
    <scope>NUCLEOTIDE SEQUENCE [LARGE SCALE GENOMIC DNA]</scope>
    <source>
        <strain evidence="1">ANa2</strain>
        <tissue evidence="1">Whole body excluding digestive tract and cuticle</tissue>
    </source>
</reference>
<dbReference type="Gene3D" id="1.25.10.10">
    <property type="entry name" value="Leucine-rich Repeat Variant"/>
    <property type="match status" value="1"/>
</dbReference>
<accession>A0A5N5SKN0</accession>
<dbReference type="InterPro" id="IPR016024">
    <property type="entry name" value="ARM-type_fold"/>
</dbReference>
<feature type="non-terminal residue" evidence="1">
    <location>
        <position position="1"/>
    </location>
</feature>
<evidence type="ECO:0000313" key="1">
    <source>
        <dbReference type="EMBL" id="KAB7494268.1"/>
    </source>
</evidence>
<protein>
    <submittedName>
        <fullName evidence="1">Uncharacterized protein</fullName>
    </submittedName>
</protein>
<dbReference type="Proteomes" id="UP000326759">
    <property type="component" value="Unassembled WGS sequence"/>
</dbReference>
<dbReference type="EMBL" id="SEYY01024253">
    <property type="protein sequence ID" value="KAB7494268.1"/>
    <property type="molecule type" value="Genomic_DNA"/>
</dbReference>
<organism evidence="1 2">
    <name type="scientific">Armadillidium nasatum</name>
    <dbReference type="NCBI Taxonomy" id="96803"/>
    <lineage>
        <taxon>Eukaryota</taxon>
        <taxon>Metazoa</taxon>
        <taxon>Ecdysozoa</taxon>
        <taxon>Arthropoda</taxon>
        <taxon>Crustacea</taxon>
        <taxon>Multicrustacea</taxon>
        <taxon>Malacostraca</taxon>
        <taxon>Eumalacostraca</taxon>
        <taxon>Peracarida</taxon>
        <taxon>Isopoda</taxon>
        <taxon>Oniscidea</taxon>
        <taxon>Crinocheta</taxon>
        <taxon>Armadillidiidae</taxon>
        <taxon>Armadillidium</taxon>
    </lineage>
</organism>
<dbReference type="SUPFAM" id="SSF48371">
    <property type="entry name" value="ARM repeat"/>
    <property type="match status" value="1"/>
</dbReference>
<sequence length="125" mass="14437">HILEMLSYKQFRTGESLRLAAVSSLLSVVKSSNANATTFQIINECLDYLEGLLSEDFVETRILTCHLIEVLLTKYDNFIDSEKTYQCLELLMKRLDDTNTKVRRVASSSLANSLKFQMRFQIYLE</sequence>
<gene>
    <name evidence="1" type="ORF">Anas_01825</name>
</gene>